<evidence type="ECO:0000256" key="2">
    <source>
        <dbReference type="ARBA" id="ARBA00022723"/>
    </source>
</evidence>
<dbReference type="GO" id="GO:0051536">
    <property type="term" value="F:iron-sulfur cluster binding"/>
    <property type="evidence" value="ECO:0007669"/>
    <property type="project" value="UniProtKB-KW"/>
</dbReference>
<evidence type="ECO:0000313" key="7">
    <source>
        <dbReference type="Proteomes" id="UP000251088"/>
    </source>
</evidence>
<evidence type="ECO:0000313" key="6">
    <source>
        <dbReference type="EMBL" id="SQC38781.1"/>
    </source>
</evidence>
<dbReference type="InterPro" id="IPR004137">
    <property type="entry name" value="HCP/CODH"/>
</dbReference>
<dbReference type="GO" id="GO:0050418">
    <property type="term" value="F:hydroxylamine reductase activity"/>
    <property type="evidence" value="ECO:0007669"/>
    <property type="project" value="TreeGrafter"/>
</dbReference>
<dbReference type="InterPro" id="IPR011254">
    <property type="entry name" value="Prismane-like_sf"/>
</dbReference>
<evidence type="ECO:0000256" key="4">
    <source>
        <dbReference type="ARBA" id="ARBA00023004"/>
    </source>
</evidence>
<keyword evidence="2" id="KW-0479">Metal-binding</keyword>
<dbReference type="PANTHER" id="PTHR30109:SF0">
    <property type="entry name" value="HYDROXYLAMINE REDUCTASE"/>
    <property type="match status" value="1"/>
</dbReference>
<dbReference type="InterPro" id="IPR016100">
    <property type="entry name" value="Prismane_a-bundle"/>
</dbReference>
<keyword evidence="3 6" id="KW-0560">Oxidoreductase</keyword>
<accession>A0A2X3EQS6</accession>
<reference evidence="6 7" key="1">
    <citation type="submission" date="2018-06" db="EMBL/GenBank/DDBJ databases">
        <authorList>
            <consortium name="Pathogen Informatics"/>
            <person name="Doyle S."/>
        </authorList>
    </citation>
    <scope>NUCLEOTIDE SEQUENCE [LARGE SCALE GENOMIC DNA]</scope>
    <source>
        <strain evidence="6 7">NCTC9128</strain>
    </source>
</reference>
<proteinExistence type="predicted"/>
<dbReference type="EC" id="1.7.-.-" evidence="6"/>
<dbReference type="AlphaFoldDB" id="A0A2X3EQS6"/>
<dbReference type="Proteomes" id="UP000251088">
    <property type="component" value="Unassembled WGS sequence"/>
</dbReference>
<evidence type="ECO:0000256" key="5">
    <source>
        <dbReference type="ARBA" id="ARBA00023014"/>
    </source>
</evidence>
<keyword evidence="1" id="KW-0963">Cytoplasm</keyword>
<dbReference type="GO" id="GO:0046872">
    <property type="term" value="F:metal ion binding"/>
    <property type="evidence" value="ECO:0007669"/>
    <property type="project" value="UniProtKB-KW"/>
</dbReference>
<dbReference type="FunFam" id="1.20.1270.20:FF:000001">
    <property type="entry name" value="Hydroxylamine reductase"/>
    <property type="match status" value="1"/>
</dbReference>
<sequence length="114" mass="12719">MLGQYDNAIYAQYHKIMAWLGTWPADMNALLECSMEIGQMNFKVMSILDAGETTKYGHPTPTQVNVKATEGKCILISGHDLKDLYNLLGADGRHRRQRLYSWRNAAGSRLSGAA</sequence>
<dbReference type="Gene3D" id="3.40.50.2030">
    <property type="match status" value="1"/>
</dbReference>
<dbReference type="Pfam" id="PF03063">
    <property type="entry name" value="Prismane"/>
    <property type="match status" value="1"/>
</dbReference>
<keyword evidence="5" id="KW-0411">Iron-sulfur</keyword>
<dbReference type="Gene3D" id="1.20.1270.20">
    <property type="match status" value="1"/>
</dbReference>
<name>A0A2X3EQS6_KLEPN</name>
<gene>
    <name evidence="6" type="primary">hcp_2</name>
    <name evidence="6" type="ORF">NCTC9128_04923</name>
</gene>
<dbReference type="InterPro" id="IPR016099">
    <property type="entry name" value="Prismane-like_a/b-sand"/>
</dbReference>
<dbReference type="PANTHER" id="PTHR30109">
    <property type="entry name" value="HYDROXYLAMINE REDUCTASE"/>
    <property type="match status" value="1"/>
</dbReference>
<dbReference type="EMBL" id="UAWN01000013">
    <property type="protein sequence ID" value="SQC38781.1"/>
    <property type="molecule type" value="Genomic_DNA"/>
</dbReference>
<evidence type="ECO:0000256" key="3">
    <source>
        <dbReference type="ARBA" id="ARBA00023002"/>
    </source>
</evidence>
<organism evidence="6 7">
    <name type="scientific">Klebsiella pneumoniae</name>
    <dbReference type="NCBI Taxonomy" id="573"/>
    <lineage>
        <taxon>Bacteria</taxon>
        <taxon>Pseudomonadati</taxon>
        <taxon>Pseudomonadota</taxon>
        <taxon>Gammaproteobacteria</taxon>
        <taxon>Enterobacterales</taxon>
        <taxon>Enterobacteriaceae</taxon>
        <taxon>Klebsiella/Raoultella group</taxon>
        <taxon>Klebsiella</taxon>
        <taxon>Klebsiella pneumoniae complex</taxon>
    </lineage>
</organism>
<keyword evidence="4" id="KW-0408">Iron</keyword>
<dbReference type="GO" id="GO:0004601">
    <property type="term" value="F:peroxidase activity"/>
    <property type="evidence" value="ECO:0007669"/>
    <property type="project" value="TreeGrafter"/>
</dbReference>
<dbReference type="SUPFAM" id="SSF56821">
    <property type="entry name" value="Prismane protein-like"/>
    <property type="match status" value="1"/>
</dbReference>
<dbReference type="GO" id="GO:0042542">
    <property type="term" value="P:response to hydrogen peroxide"/>
    <property type="evidence" value="ECO:0007669"/>
    <property type="project" value="TreeGrafter"/>
</dbReference>
<protein>
    <submittedName>
        <fullName evidence="6">Hydroxylamine reductase</fullName>
        <ecNumber evidence="6">1.7.-.-</ecNumber>
    </submittedName>
</protein>
<evidence type="ECO:0000256" key="1">
    <source>
        <dbReference type="ARBA" id="ARBA00022490"/>
    </source>
</evidence>